<dbReference type="GeneID" id="103331749"/>
<protein>
    <submittedName>
        <fullName evidence="2">Uncharacterized protein LOC103331749</fullName>
    </submittedName>
</protein>
<reference evidence="1" key="1">
    <citation type="journal article" date="2012" name="Nat. Commun.">
        <title>The genome of Prunus mume.</title>
        <authorList>
            <person name="Zhang Q."/>
            <person name="Chen W."/>
            <person name="Sun L."/>
            <person name="Zhao F."/>
            <person name="Huang B."/>
            <person name="Yang W."/>
            <person name="Tao Y."/>
            <person name="Wang J."/>
            <person name="Yuan Z."/>
            <person name="Fan G."/>
            <person name="Xing Z."/>
            <person name="Han C."/>
            <person name="Pan H."/>
            <person name="Zhong X."/>
            <person name="Shi W."/>
            <person name="Liang X."/>
            <person name="Du D."/>
            <person name="Sun F."/>
            <person name="Xu Z."/>
            <person name="Hao R."/>
            <person name="Lv T."/>
            <person name="Lv Y."/>
            <person name="Zheng Z."/>
            <person name="Sun M."/>
            <person name="Luo L."/>
            <person name="Cai M."/>
            <person name="Gao Y."/>
            <person name="Wang J."/>
            <person name="Yin Y."/>
            <person name="Xu X."/>
            <person name="Cheng T."/>
            <person name="Wang J."/>
        </authorList>
    </citation>
    <scope>NUCLEOTIDE SEQUENCE [LARGE SCALE GENOMIC DNA]</scope>
</reference>
<proteinExistence type="predicted"/>
<name>A0ABM0P0H2_PRUMU</name>
<dbReference type="Proteomes" id="UP000694861">
    <property type="component" value="Linkage group LG5"/>
</dbReference>
<gene>
    <name evidence="2" type="primary">LOC103331749</name>
</gene>
<sequence>MDNRGKAIFSFMFIDDSNDEEHHHKVIQAIVHHTSLENEVTKYSGSVVGREYKNRERENRHRNLISDYFVERPHFNSTDFRRWFRMRKELFYHILNDDVNHKPYFRHKKDGLVLQGLSPEQKLTVVFCMLAWGCSVGTTDEYCRLGESTALESLRKFCCAVEAVYGQRYLMPPNPIDLYRLLHKASR</sequence>
<evidence type="ECO:0000313" key="1">
    <source>
        <dbReference type="Proteomes" id="UP000694861"/>
    </source>
</evidence>
<organism evidence="1 2">
    <name type="scientific">Prunus mume</name>
    <name type="common">Japanese apricot</name>
    <name type="synonym">Armeniaca mume</name>
    <dbReference type="NCBI Taxonomy" id="102107"/>
    <lineage>
        <taxon>Eukaryota</taxon>
        <taxon>Viridiplantae</taxon>
        <taxon>Streptophyta</taxon>
        <taxon>Embryophyta</taxon>
        <taxon>Tracheophyta</taxon>
        <taxon>Spermatophyta</taxon>
        <taxon>Magnoliopsida</taxon>
        <taxon>eudicotyledons</taxon>
        <taxon>Gunneridae</taxon>
        <taxon>Pentapetalae</taxon>
        <taxon>rosids</taxon>
        <taxon>fabids</taxon>
        <taxon>Rosales</taxon>
        <taxon>Rosaceae</taxon>
        <taxon>Amygdaloideae</taxon>
        <taxon>Amygdaleae</taxon>
        <taxon>Prunus</taxon>
    </lineage>
</organism>
<dbReference type="PANTHER" id="PTHR47150">
    <property type="entry name" value="OS12G0169200 PROTEIN"/>
    <property type="match status" value="1"/>
</dbReference>
<dbReference type="RefSeq" id="XP_008232621.1">
    <property type="nucleotide sequence ID" value="XM_008234399.1"/>
</dbReference>
<evidence type="ECO:0000313" key="2">
    <source>
        <dbReference type="RefSeq" id="XP_008232621.1"/>
    </source>
</evidence>
<dbReference type="PANTHER" id="PTHR47150:SF7">
    <property type="entry name" value="NUCLEASE"/>
    <property type="match status" value="1"/>
</dbReference>
<accession>A0ABM0P0H2</accession>
<reference evidence="2" key="2">
    <citation type="submission" date="2025-08" db="UniProtKB">
        <authorList>
            <consortium name="RefSeq"/>
        </authorList>
    </citation>
    <scope>IDENTIFICATION</scope>
</reference>
<keyword evidence="1" id="KW-1185">Reference proteome</keyword>